<comment type="caution">
    <text evidence="1">The sequence shown here is derived from an EMBL/GenBank/DDBJ whole genome shotgun (WGS) entry which is preliminary data.</text>
</comment>
<dbReference type="Proteomes" id="UP001341840">
    <property type="component" value="Unassembled WGS sequence"/>
</dbReference>
<reference evidence="1 2" key="1">
    <citation type="journal article" date="2023" name="Plants (Basel)">
        <title>Bridging the Gap: Combining Genomics and Transcriptomics Approaches to Understand Stylosanthes scabra, an Orphan Legume from the Brazilian Caatinga.</title>
        <authorList>
            <person name="Ferreira-Neto J.R.C."/>
            <person name="da Silva M.D."/>
            <person name="Binneck E."/>
            <person name="de Melo N.F."/>
            <person name="da Silva R.H."/>
            <person name="de Melo A.L.T.M."/>
            <person name="Pandolfi V."/>
            <person name="Bustamante F.O."/>
            <person name="Brasileiro-Vidal A.C."/>
            <person name="Benko-Iseppon A.M."/>
        </authorList>
    </citation>
    <scope>NUCLEOTIDE SEQUENCE [LARGE SCALE GENOMIC DNA]</scope>
    <source>
        <tissue evidence="1">Leaves</tissue>
    </source>
</reference>
<gene>
    <name evidence="1" type="ORF">PIB30_075812</name>
</gene>
<accession>A0ABU6YP08</accession>
<evidence type="ECO:0000313" key="1">
    <source>
        <dbReference type="EMBL" id="MED6211651.1"/>
    </source>
</evidence>
<proteinExistence type="predicted"/>
<organism evidence="1 2">
    <name type="scientific">Stylosanthes scabra</name>
    <dbReference type="NCBI Taxonomy" id="79078"/>
    <lineage>
        <taxon>Eukaryota</taxon>
        <taxon>Viridiplantae</taxon>
        <taxon>Streptophyta</taxon>
        <taxon>Embryophyta</taxon>
        <taxon>Tracheophyta</taxon>
        <taxon>Spermatophyta</taxon>
        <taxon>Magnoliopsida</taxon>
        <taxon>eudicotyledons</taxon>
        <taxon>Gunneridae</taxon>
        <taxon>Pentapetalae</taxon>
        <taxon>rosids</taxon>
        <taxon>fabids</taxon>
        <taxon>Fabales</taxon>
        <taxon>Fabaceae</taxon>
        <taxon>Papilionoideae</taxon>
        <taxon>50 kb inversion clade</taxon>
        <taxon>dalbergioids sensu lato</taxon>
        <taxon>Dalbergieae</taxon>
        <taxon>Pterocarpus clade</taxon>
        <taxon>Stylosanthes</taxon>
    </lineage>
</organism>
<feature type="non-terminal residue" evidence="1">
    <location>
        <position position="63"/>
    </location>
</feature>
<name>A0ABU6YP08_9FABA</name>
<keyword evidence="2" id="KW-1185">Reference proteome</keyword>
<protein>
    <submittedName>
        <fullName evidence="1">Uncharacterized protein</fullName>
    </submittedName>
</protein>
<dbReference type="EMBL" id="JASCZI010242632">
    <property type="protein sequence ID" value="MED6211651.1"/>
    <property type="molecule type" value="Genomic_DNA"/>
</dbReference>
<sequence>MIHEEKPKTEEVASAVASKAAHATLKQRAVFDSVQTKLHMQLSNMRTQLPPLKPSKSFLDKSC</sequence>
<evidence type="ECO:0000313" key="2">
    <source>
        <dbReference type="Proteomes" id="UP001341840"/>
    </source>
</evidence>